<proteinExistence type="predicted"/>
<evidence type="ECO:0000256" key="1">
    <source>
        <dbReference type="SAM" id="MobiDB-lite"/>
    </source>
</evidence>
<reference evidence="3" key="1">
    <citation type="journal article" date="2019" name="Int. J. Syst. Evol. Microbiol.">
        <title>The Global Catalogue of Microorganisms (GCM) 10K type strain sequencing project: providing services to taxonomists for standard genome sequencing and annotation.</title>
        <authorList>
            <consortium name="The Broad Institute Genomics Platform"/>
            <consortium name="The Broad Institute Genome Sequencing Center for Infectious Disease"/>
            <person name="Wu L."/>
            <person name="Ma J."/>
        </authorList>
    </citation>
    <scope>NUCLEOTIDE SEQUENCE [LARGE SCALE GENOMIC DNA]</scope>
    <source>
        <strain evidence="3">CGMCC 4.7393</strain>
    </source>
</reference>
<keyword evidence="3" id="KW-1185">Reference proteome</keyword>
<comment type="caution">
    <text evidence="2">The sequence shown here is derived from an EMBL/GenBank/DDBJ whole genome shotgun (WGS) entry which is preliminary data.</text>
</comment>
<dbReference type="EMBL" id="JBHSYQ010000016">
    <property type="protein sequence ID" value="MFC6999822.1"/>
    <property type="molecule type" value="Genomic_DNA"/>
</dbReference>
<evidence type="ECO:0000313" key="3">
    <source>
        <dbReference type="Proteomes" id="UP001596405"/>
    </source>
</evidence>
<sequence>MKYIPLVISLLMLSCSDESSEKAETLTDQGLAKKANLPPPPPPIGEQIDRNNELCVAEIERARLDAMKGKLVYSKYEGMKIRRHDEELKELLKKFNIAYEPLGMNCTGELNCYGLYMDSLITEKYGVNFISSLSQIADHMFEARWATKTYEYWHVDVEPKYGKVPPDTFILSKLNLPVGWDYEPMQSERQYIEAEFVVDTTGAVSNIKVGDFGYNLKYSNNKFLSHLKKQIKSIIEEMKPWEPAMFNSHKVKCWYLVDINLDK</sequence>
<feature type="region of interest" description="Disordered" evidence="1">
    <location>
        <begin position="28"/>
        <end position="48"/>
    </location>
</feature>
<dbReference type="Proteomes" id="UP001596405">
    <property type="component" value="Unassembled WGS sequence"/>
</dbReference>
<name>A0ABW2DT85_9BACT</name>
<protein>
    <recommendedName>
        <fullName evidence="4">TonB C-terminal domain-containing protein</fullName>
    </recommendedName>
</protein>
<accession>A0ABW2DT85</accession>
<evidence type="ECO:0000313" key="2">
    <source>
        <dbReference type="EMBL" id="MFC6999822.1"/>
    </source>
</evidence>
<gene>
    <name evidence="2" type="ORF">ACFQHR_19455</name>
</gene>
<organism evidence="2 3">
    <name type="scientific">Rufibacter roseus</name>
    <dbReference type="NCBI Taxonomy" id="1567108"/>
    <lineage>
        <taxon>Bacteria</taxon>
        <taxon>Pseudomonadati</taxon>
        <taxon>Bacteroidota</taxon>
        <taxon>Cytophagia</taxon>
        <taxon>Cytophagales</taxon>
        <taxon>Hymenobacteraceae</taxon>
        <taxon>Rufibacter</taxon>
    </lineage>
</organism>
<dbReference type="PROSITE" id="PS51257">
    <property type="entry name" value="PROKAR_LIPOPROTEIN"/>
    <property type="match status" value="1"/>
</dbReference>
<dbReference type="RefSeq" id="WP_066620559.1">
    <property type="nucleotide sequence ID" value="NZ_JBHSYQ010000016.1"/>
</dbReference>
<evidence type="ECO:0008006" key="4">
    <source>
        <dbReference type="Google" id="ProtNLM"/>
    </source>
</evidence>